<organism evidence="1 2">
    <name type="scientific">Dictyocaulus viviparus</name>
    <name type="common">Bovine lungworm</name>
    <dbReference type="NCBI Taxonomy" id="29172"/>
    <lineage>
        <taxon>Eukaryota</taxon>
        <taxon>Metazoa</taxon>
        <taxon>Ecdysozoa</taxon>
        <taxon>Nematoda</taxon>
        <taxon>Chromadorea</taxon>
        <taxon>Rhabditida</taxon>
        <taxon>Rhabditina</taxon>
        <taxon>Rhabditomorpha</taxon>
        <taxon>Strongyloidea</taxon>
        <taxon>Metastrongylidae</taxon>
        <taxon>Dictyocaulus</taxon>
    </lineage>
</organism>
<proteinExistence type="predicted"/>
<reference evidence="2" key="2">
    <citation type="journal article" date="2016" name="Sci. Rep.">
        <title>Dictyocaulus viviparus genome, variome and transcriptome elucidate lungworm biology and support future intervention.</title>
        <authorList>
            <person name="McNulty S.N."/>
            <person name="Strube C."/>
            <person name="Rosa B.A."/>
            <person name="Martin J.C."/>
            <person name="Tyagi R."/>
            <person name="Choi Y.J."/>
            <person name="Wang Q."/>
            <person name="Hallsworth Pepin K."/>
            <person name="Zhang X."/>
            <person name="Ozersky P."/>
            <person name="Wilson R.K."/>
            <person name="Sternberg P.W."/>
            <person name="Gasser R.B."/>
            <person name="Mitreva M."/>
        </authorList>
    </citation>
    <scope>NUCLEOTIDE SEQUENCE [LARGE SCALE GENOMIC DNA]</scope>
    <source>
        <strain evidence="2">HannoverDv2000</strain>
    </source>
</reference>
<sequence>MNEEMGTCKVVEGNIECFYKATVVLVLTKFIFEKQIEILNSKCGLLVSNTESDEFILANCKIHGQ</sequence>
<gene>
    <name evidence="1" type="ORF">DICVIV_01861</name>
</gene>
<evidence type="ECO:0000313" key="2">
    <source>
        <dbReference type="Proteomes" id="UP000053766"/>
    </source>
</evidence>
<name>A0A0D8Y5F8_DICVI</name>
<keyword evidence="2" id="KW-1185">Reference proteome</keyword>
<protein>
    <submittedName>
        <fullName evidence="1">Uncharacterized protein</fullName>
    </submittedName>
</protein>
<evidence type="ECO:0000313" key="1">
    <source>
        <dbReference type="EMBL" id="KJH51970.1"/>
    </source>
</evidence>
<dbReference type="AlphaFoldDB" id="A0A0D8Y5F8"/>
<reference evidence="1 2" key="1">
    <citation type="submission" date="2013-11" db="EMBL/GenBank/DDBJ databases">
        <title>Draft genome of the bovine lungworm Dictyocaulus viviparus.</title>
        <authorList>
            <person name="Mitreva M."/>
        </authorList>
    </citation>
    <scope>NUCLEOTIDE SEQUENCE [LARGE SCALE GENOMIC DNA]</scope>
    <source>
        <strain evidence="1 2">HannoverDv2000</strain>
    </source>
</reference>
<accession>A0A0D8Y5F8</accession>
<dbReference type="Proteomes" id="UP000053766">
    <property type="component" value="Unassembled WGS sequence"/>
</dbReference>
<dbReference type="EMBL" id="KN716173">
    <property type="protein sequence ID" value="KJH51970.1"/>
    <property type="molecule type" value="Genomic_DNA"/>
</dbReference>